<evidence type="ECO:0000313" key="2">
    <source>
        <dbReference type="EMBL" id="OMJ08311.1"/>
    </source>
</evidence>
<dbReference type="STRING" id="133412.A0A1R1YCW2"/>
<feature type="compositionally biased region" description="Acidic residues" evidence="1">
    <location>
        <begin position="40"/>
        <end position="51"/>
    </location>
</feature>
<dbReference type="EMBL" id="LSSN01000292">
    <property type="protein sequence ID" value="OMJ24710.1"/>
    <property type="molecule type" value="Genomic_DNA"/>
</dbReference>
<feature type="compositionally biased region" description="Acidic residues" evidence="1">
    <location>
        <begin position="58"/>
        <end position="69"/>
    </location>
</feature>
<dbReference type="Proteomes" id="UP000187283">
    <property type="component" value="Unassembled WGS sequence"/>
</dbReference>
<feature type="compositionally biased region" description="Acidic residues" evidence="1">
    <location>
        <begin position="195"/>
        <end position="206"/>
    </location>
</feature>
<feature type="region of interest" description="Disordered" evidence="1">
    <location>
        <begin position="104"/>
        <end position="221"/>
    </location>
</feature>
<accession>A0A1R1YCW2</accession>
<evidence type="ECO:0000313" key="3">
    <source>
        <dbReference type="EMBL" id="OMJ24710.1"/>
    </source>
</evidence>
<dbReference type="EMBL" id="LSSN01005830">
    <property type="protein sequence ID" value="OMJ08311.1"/>
    <property type="molecule type" value="Genomic_DNA"/>
</dbReference>
<feature type="region of interest" description="Disordered" evidence="1">
    <location>
        <begin position="40"/>
        <end position="69"/>
    </location>
</feature>
<proteinExistence type="predicted"/>
<name>A0A1R1YCW2_9FUNG</name>
<protein>
    <submittedName>
        <fullName evidence="3">Uncharacterized protein</fullName>
    </submittedName>
</protein>
<sequence>MQSADRLKEAMYSIKSFLNSESSYLGAELVNKDYNSTNADIEDLDSGEDDNLSAFGNGDEDYVDEGSDDEIDFEPSSVFENISNLLGYSGDSDDVIQAFMSSGGENAGSKVAFSGSIDGESLDNTGDISCHDSKFKIGDKYRHSSKEAESASQGEQPDADDSSHKNADLLTDDNKAKGGSEGLGRIGGINSDEISSNEEEFSDGDDSGSGSGSEDDSDVDIETNMVKNLIESFKSQQGLSGPAGVLFNQFSYIPPKE</sequence>
<evidence type="ECO:0000313" key="4">
    <source>
        <dbReference type="Proteomes" id="UP000187283"/>
    </source>
</evidence>
<dbReference type="GO" id="GO:0005634">
    <property type="term" value="C:nucleus"/>
    <property type="evidence" value="ECO:0007669"/>
    <property type="project" value="TreeGrafter"/>
</dbReference>
<dbReference type="InterPro" id="IPR010770">
    <property type="entry name" value="Ecd"/>
</dbReference>
<dbReference type="PANTHER" id="PTHR13060">
    <property type="entry name" value="SGT1 PROTEIN HSGT1 SUPPRESSOR OF GCR2"/>
    <property type="match status" value="1"/>
</dbReference>
<dbReference type="PANTHER" id="PTHR13060:SF0">
    <property type="entry name" value="PROTEIN ECDYSONELESS HOMOLOG"/>
    <property type="match status" value="1"/>
</dbReference>
<dbReference type="OrthoDB" id="5600203at2759"/>
<evidence type="ECO:0000256" key="1">
    <source>
        <dbReference type="SAM" id="MobiDB-lite"/>
    </source>
</evidence>
<organism evidence="3 4">
    <name type="scientific">Smittium culicis</name>
    <dbReference type="NCBI Taxonomy" id="133412"/>
    <lineage>
        <taxon>Eukaryota</taxon>
        <taxon>Fungi</taxon>
        <taxon>Fungi incertae sedis</taxon>
        <taxon>Zoopagomycota</taxon>
        <taxon>Kickxellomycotina</taxon>
        <taxon>Harpellomycetes</taxon>
        <taxon>Harpellales</taxon>
        <taxon>Legeriomycetaceae</taxon>
        <taxon>Smittium</taxon>
    </lineage>
</organism>
<dbReference type="AlphaFoldDB" id="A0A1R1YCW2"/>
<feature type="compositionally biased region" description="Basic and acidic residues" evidence="1">
    <location>
        <begin position="129"/>
        <end position="149"/>
    </location>
</feature>
<reference evidence="3 4" key="1">
    <citation type="submission" date="2017-01" db="EMBL/GenBank/DDBJ databases">
        <authorList>
            <person name="Mah S.A."/>
            <person name="Swanson W.J."/>
            <person name="Moy G.W."/>
            <person name="Vacquier V.D."/>
        </authorList>
    </citation>
    <scope>NUCLEOTIDE SEQUENCE [LARGE SCALE GENOMIC DNA]</scope>
    <source>
        <strain evidence="3 4">GSMNP</strain>
    </source>
</reference>
<feature type="compositionally biased region" description="Basic and acidic residues" evidence="1">
    <location>
        <begin position="161"/>
        <end position="178"/>
    </location>
</feature>
<gene>
    <name evidence="2" type="ORF">AYI70_g11619</name>
    <name evidence="3" type="ORF">AYI70_g1399</name>
</gene>
<keyword evidence="4" id="KW-1185">Reference proteome</keyword>
<comment type="caution">
    <text evidence="3">The sequence shown here is derived from an EMBL/GenBank/DDBJ whole genome shotgun (WGS) entry which is preliminary data.</text>
</comment>